<dbReference type="GO" id="GO:0006310">
    <property type="term" value="P:DNA recombination"/>
    <property type="evidence" value="ECO:0007669"/>
    <property type="project" value="UniProtKB-KW"/>
</dbReference>
<name>A0A4R5KVY6_9BACL</name>
<evidence type="ECO:0000313" key="3">
    <source>
        <dbReference type="EMBL" id="TDG00144.1"/>
    </source>
</evidence>
<dbReference type="InterPro" id="IPR011010">
    <property type="entry name" value="DNA_brk_join_enz"/>
</dbReference>
<evidence type="ECO:0000259" key="2">
    <source>
        <dbReference type="Pfam" id="PF00589"/>
    </source>
</evidence>
<reference evidence="3 4" key="1">
    <citation type="submission" date="2019-03" db="EMBL/GenBank/DDBJ databases">
        <title>This is whole genome sequence of Paenibacillus sp MS74 strain.</title>
        <authorList>
            <person name="Trinh H.N."/>
        </authorList>
    </citation>
    <scope>NUCLEOTIDE SEQUENCE [LARGE SCALE GENOMIC DNA]</scope>
    <source>
        <strain evidence="3 4">MS74</strain>
    </source>
</reference>
<dbReference type="RefSeq" id="WP_133224835.1">
    <property type="nucleotide sequence ID" value="NZ_SMRT01000001.1"/>
</dbReference>
<dbReference type="GO" id="GO:0003677">
    <property type="term" value="F:DNA binding"/>
    <property type="evidence" value="ECO:0007669"/>
    <property type="project" value="InterPro"/>
</dbReference>
<dbReference type="AlphaFoldDB" id="A0A4R5KVY6"/>
<dbReference type="Gene3D" id="1.10.443.10">
    <property type="entry name" value="Intergrase catalytic core"/>
    <property type="match status" value="1"/>
</dbReference>
<sequence length="143" mass="16786">MQQPYHFPSKSAQQPRIRSKALSTKTIWNMMNTLKIQMQIHPKRNIVFHSFRNFAPNFIIDTEGDFKAAQLQSGHSDIKTLWNHYVSKQRDVTQSAGLLLDEKLDQDAFNKLTYDEMRQLLNDKKNGVRTQLIREASKLLKQR</sequence>
<organism evidence="3 4">
    <name type="scientific">Paenibacillus piri</name>
    <dbReference type="NCBI Taxonomy" id="2547395"/>
    <lineage>
        <taxon>Bacteria</taxon>
        <taxon>Bacillati</taxon>
        <taxon>Bacillota</taxon>
        <taxon>Bacilli</taxon>
        <taxon>Bacillales</taxon>
        <taxon>Paenibacillaceae</taxon>
        <taxon>Paenibacillus</taxon>
    </lineage>
</organism>
<evidence type="ECO:0000256" key="1">
    <source>
        <dbReference type="ARBA" id="ARBA00023172"/>
    </source>
</evidence>
<accession>A0A4R5KVY6</accession>
<dbReference type="Proteomes" id="UP000295636">
    <property type="component" value="Unassembled WGS sequence"/>
</dbReference>
<gene>
    <name evidence="3" type="ORF">E1757_00385</name>
</gene>
<dbReference type="EMBL" id="SMRT01000001">
    <property type="protein sequence ID" value="TDG00144.1"/>
    <property type="molecule type" value="Genomic_DNA"/>
</dbReference>
<comment type="caution">
    <text evidence="3">The sequence shown here is derived from an EMBL/GenBank/DDBJ whole genome shotgun (WGS) entry which is preliminary data.</text>
</comment>
<keyword evidence="1" id="KW-0233">DNA recombination</keyword>
<dbReference type="OrthoDB" id="2399485at2"/>
<dbReference type="GO" id="GO:0015074">
    <property type="term" value="P:DNA integration"/>
    <property type="evidence" value="ECO:0007669"/>
    <property type="project" value="InterPro"/>
</dbReference>
<dbReference type="SUPFAM" id="SSF56349">
    <property type="entry name" value="DNA breaking-rejoining enzymes"/>
    <property type="match status" value="1"/>
</dbReference>
<dbReference type="InterPro" id="IPR002104">
    <property type="entry name" value="Integrase_catalytic"/>
</dbReference>
<evidence type="ECO:0000313" key="4">
    <source>
        <dbReference type="Proteomes" id="UP000295636"/>
    </source>
</evidence>
<dbReference type="Pfam" id="PF00589">
    <property type="entry name" value="Phage_integrase"/>
    <property type="match status" value="1"/>
</dbReference>
<keyword evidence="4" id="KW-1185">Reference proteome</keyword>
<feature type="domain" description="Tyr recombinase" evidence="2">
    <location>
        <begin position="7"/>
        <end position="89"/>
    </location>
</feature>
<protein>
    <recommendedName>
        <fullName evidence="2">Tyr recombinase domain-containing protein</fullName>
    </recommendedName>
</protein>
<dbReference type="InterPro" id="IPR013762">
    <property type="entry name" value="Integrase-like_cat_sf"/>
</dbReference>
<proteinExistence type="predicted"/>